<proteinExistence type="predicted"/>
<dbReference type="Proteomes" id="UP000789901">
    <property type="component" value="Unassembled WGS sequence"/>
</dbReference>
<evidence type="ECO:0000256" key="1">
    <source>
        <dbReference type="SAM" id="SignalP"/>
    </source>
</evidence>
<feature type="non-terminal residue" evidence="2">
    <location>
        <position position="57"/>
    </location>
</feature>
<feature type="non-terminal residue" evidence="2">
    <location>
        <position position="1"/>
    </location>
</feature>
<reference evidence="2 3" key="1">
    <citation type="submission" date="2021-06" db="EMBL/GenBank/DDBJ databases">
        <authorList>
            <person name="Kallberg Y."/>
            <person name="Tangrot J."/>
            <person name="Rosling A."/>
        </authorList>
    </citation>
    <scope>NUCLEOTIDE SEQUENCE [LARGE SCALE GENOMIC DNA]</scope>
    <source>
        <strain evidence="2 3">120-4 pot B 10/14</strain>
    </source>
</reference>
<feature type="signal peptide" evidence="1">
    <location>
        <begin position="1"/>
        <end position="22"/>
    </location>
</feature>
<evidence type="ECO:0000313" key="2">
    <source>
        <dbReference type="EMBL" id="CAG8853227.1"/>
    </source>
</evidence>
<feature type="chain" id="PRO_5046137472" evidence="1">
    <location>
        <begin position="23"/>
        <end position="57"/>
    </location>
</feature>
<dbReference type="EMBL" id="CAJVQB010121588">
    <property type="protein sequence ID" value="CAG8853227.1"/>
    <property type="molecule type" value="Genomic_DNA"/>
</dbReference>
<comment type="caution">
    <text evidence="2">The sequence shown here is derived from an EMBL/GenBank/DDBJ whole genome shotgun (WGS) entry which is preliminary data.</text>
</comment>
<accession>A0ABN7XE81</accession>
<keyword evidence="1" id="KW-0732">Signal</keyword>
<evidence type="ECO:0000313" key="3">
    <source>
        <dbReference type="Proteomes" id="UP000789901"/>
    </source>
</evidence>
<sequence>GLLVLLLKVVSVGLLEILSVSIEEFCKSLVESGFAKDWVGITVGWVEEVDVNISEEV</sequence>
<gene>
    <name evidence="2" type="ORF">GMARGA_LOCUS42048</name>
</gene>
<name>A0ABN7XE81_GIGMA</name>
<organism evidence="2 3">
    <name type="scientific">Gigaspora margarita</name>
    <dbReference type="NCBI Taxonomy" id="4874"/>
    <lineage>
        <taxon>Eukaryota</taxon>
        <taxon>Fungi</taxon>
        <taxon>Fungi incertae sedis</taxon>
        <taxon>Mucoromycota</taxon>
        <taxon>Glomeromycotina</taxon>
        <taxon>Glomeromycetes</taxon>
        <taxon>Diversisporales</taxon>
        <taxon>Gigasporaceae</taxon>
        <taxon>Gigaspora</taxon>
    </lineage>
</organism>
<keyword evidence="3" id="KW-1185">Reference proteome</keyword>
<protein>
    <submittedName>
        <fullName evidence="2">14568_t:CDS:1</fullName>
    </submittedName>
</protein>